<dbReference type="Gene3D" id="1.10.287.1490">
    <property type="match status" value="1"/>
</dbReference>
<evidence type="ECO:0000256" key="1">
    <source>
        <dbReference type="ARBA" id="ARBA00004651"/>
    </source>
</evidence>
<feature type="transmembrane region" description="Helical" evidence="7">
    <location>
        <begin position="47"/>
        <end position="66"/>
    </location>
</feature>
<evidence type="ECO:0000256" key="3">
    <source>
        <dbReference type="ARBA" id="ARBA00022692"/>
    </source>
</evidence>
<evidence type="ECO:0000256" key="2">
    <source>
        <dbReference type="ARBA" id="ARBA00022475"/>
    </source>
</evidence>
<dbReference type="InterPro" id="IPR003856">
    <property type="entry name" value="LPS_length_determ_N"/>
</dbReference>
<comment type="subcellular location">
    <subcellularLocation>
        <location evidence="1">Cell membrane</location>
        <topology evidence="1">Multi-pass membrane protein</topology>
    </subcellularLocation>
</comment>
<protein>
    <submittedName>
        <fullName evidence="9">Wzz/FepE/Etk N-terminal domain-containing protein</fullName>
    </submittedName>
</protein>
<evidence type="ECO:0000256" key="6">
    <source>
        <dbReference type="SAM" id="Coils"/>
    </source>
</evidence>
<dbReference type="EMBL" id="JAQQKV010000001">
    <property type="protein sequence ID" value="MDC7675461.1"/>
    <property type="molecule type" value="Genomic_DNA"/>
</dbReference>
<keyword evidence="6" id="KW-0175">Coiled coil</keyword>
<dbReference type="Pfam" id="PF02706">
    <property type="entry name" value="Wzz"/>
    <property type="match status" value="1"/>
</dbReference>
<dbReference type="RefSeq" id="WP_272743772.1">
    <property type="nucleotide sequence ID" value="NZ_JAQQKV010000001.1"/>
</dbReference>
<name>A0ABT5HH80_9CAUL</name>
<sequence>MVADTGNRAGRTQTAKTVDARRVSKIQSHAFMQYDVSDIFALLRREIWLMLVIFAIIFGAGVFVALRMNQTYTAGASLLMKVGEDYAYVPRTGDPSRGTIATIDEVVQSEVEILNSNGLKRRVIDKLGYGAIIPDLPRDWVPRNEADKLEADKKAMKILYGGFETGTTPQINVVRLSFKHDNPNSAALILNTMIDEYVSYRQQVFSDVTAPVLTEQKNAFDRRLHSADVAFENFLTQNGVGDFQAAKATYAKLHETVLGQLYDADSRIAEGNARLSALNARVQRLAPEISLSRDLDLSIPSKLLALKAQREDLLARYQPSAPPVKDIEAQIAQYEQMMASGRGLGEREHRLGVNPIYQDLLTEKLRLEAELASLSGRRAQLKAQVDHVNTKMQSLMGLEGEYNSLSAEREALQTNIRAFTNRIQDTEAAAEIAKVSEETVRVVDRAEPPLTGKSLKKLVLIGSFLFAAFTALCAGLAMAYSRKGFVSARSASRMLDLPVLTTAGAKKA</sequence>
<dbReference type="PANTHER" id="PTHR32309">
    <property type="entry name" value="TYROSINE-PROTEIN KINASE"/>
    <property type="match status" value="1"/>
</dbReference>
<dbReference type="InterPro" id="IPR050445">
    <property type="entry name" value="Bact_polysacc_biosynth/exp"/>
</dbReference>
<evidence type="ECO:0000256" key="5">
    <source>
        <dbReference type="ARBA" id="ARBA00023136"/>
    </source>
</evidence>
<evidence type="ECO:0000256" key="7">
    <source>
        <dbReference type="SAM" id="Phobius"/>
    </source>
</evidence>
<feature type="coiled-coil region" evidence="6">
    <location>
        <begin position="357"/>
        <end position="429"/>
    </location>
</feature>
<accession>A0ABT5HH80</accession>
<reference evidence="9 10" key="1">
    <citation type="submission" date="2023-01" db="EMBL/GenBank/DDBJ databases">
        <title>Novel species of the genus Asticcacaulis isolated from rivers.</title>
        <authorList>
            <person name="Lu H."/>
        </authorList>
    </citation>
    <scope>NUCLEOTIDE SEQUENCE [LARGE SCALE GENOMIC DNA]</scope>
    <source>
        <strain evidence="9 10">LKC15W</strain>
    </source>
</reference>
<evidence type="ECO:0000313" key="9">
    <source>
        <dbReference type="EMBL" id="MDC7675461.1"/>
    </source>
</evidence>
<dbReference type="PANTHER" id="PTHR32309:SF13">
    <property type="entry name" value="FERRIC ENTEROBACTIN TRANSPORT PROTEIN FEPE"/>
    <property type="match status" value="1"/>
</dbReference>
<dbReference type="Proteomes" id="UP001218579">
    <property type="component" value="Unassembled WGS sequence"/>
</dbReference>
<keyword evidence="10" id="KW-1185">Reference proteome</keyword>
<proteinExistence type="predicted"/>
<evidence type="ECO:0000256" key="4">
    <source>
        <dbReference type="ARBA" id="ARBA00022989"/>
    </source>
</evidence>
<comment type="caution">
    <text evidence="9">The sequence shown here is derived from an EMBL/GenBank/DDBJ whole genome shotgun (WGS) entry which is preliminary data.</text>
</comment>
<evidence type="ECO:0000259" key="8">
    <source>
        <dbReference type="Pfam" id="PF02706"/>
    </source>
</evidence>
<evidence type="ECO:0000313" key="10">
    <source>
        <dbReference type="Proteomes" id="UP001218579"/>
    </source>
</evidence>
<keyword evidence="3 7" id="KW-0812">Transmembrane</keyword>
<gene>
    <name evidence="9" type="ORF">PQU98_04935</name>
</gene>
<organism evidence="9 10">
    <name type="scientific">Asticcacaulis machinosus</name>
    <dbReference type="NCBI Taxonomy" id="2984211"/>
    <lineage>
        <taxon>Bacteria</taxon>
        <taxon>Pseudomonadati</taxon>
        <taxon>Pseudomonadota</taxon>
        <taxon>Alphaproteobacteria</taxon>
        <taxon>Caulobacterales</taxon>
        <taxon>Caulobacteraceae</taxon>
        <taxon>Asticcacaulis</taxon>
    </lineage>
</organism>
<keyword evidence="4 7" id="KW-1133">Transmembrane helix</keyword>
<keyword evidence="5 7" id="KW-0472">Membrane</keyword>
<keyword evidence="2" id="KW-1003">Cell membrane</keyword>
<feature type="transmembrane region" description="Helical" evidence="7">
    <location>
        <begin position="458"/>
        <end position="480"/>
    </location>
</feature>
<feature type="domain" description="Polysaccharide chain length determinant N-terminal" evidence="8">
    <location>
        <begin position="35"/>
        <end position="127"/>
    </location>
</feature>